<accession>A0A068RDE5</accession>
<evidence type="ECO:0000313" key="1">
    <source>
        <dbReference type="EMBL" id="CDG48952.1"/>
    </source>
</evidence>
<protein>
    <submittedName>
        <fullName evidence="1">Uncharacterized protein</fullName>
    </submittedName>
</protein>
<name>A0A068RDE5_9GAMM</name>
<reference evidence="1" key="1">
    <citation type="submission" date="2013-06" db="EMBL/GenBank/DDBJ databases">
        <authorList>
            <person name="Mazano-Marin A."/>
        </authorList>
    </citation>
    <scope>NUCLEOTIDE SEQUENCE</scope>
    <source>
        <strain evidence="1">SCt-VLC</strain>
    </source>
</reference>
<gene>
    <name evidence="1" type="ORF">SCTVLC_2309</name>
</gene>
<reference evidence="1" key="2">
    <citation type="journal article" date="2014" name="Genome Biol. Evol.">
        <title>Settling down: the genome of Serratia symbiotica from the aphid Cinara tujafilina zooms in on the process of accommodation to a cooperative intracellular life.</title>
        <authorList>
            <person name="Manzano-Marin A."/>
            <person name="Latorre A."/>
        </authorList>
    </citation>
    <scope>NUCLEOTIDE SEQUENCE</scope>
    <source>
        <strain evidence="1">SCt-VLC</strain>
    </source>
</reference>
<organism evidence="1">
    <name type="scientific">Serratia symbiotica SCt-VLC</name>
    <dbReference type="NCBI Taxonomy" id="1347341"/>
    <lineage>
        <taxon>Bacteria</taxon>
        <taxon>Pseudomonadati</taxon>
        <taxon>Pseudomonadota</taxon>
        <taxon>Gammaproteobacteria</taxon>
        <taxon>Enterobacterales</taxon>
        <taxon>Yersiniaceae</taxon>
        <taxon>Serratia</taxon>
        <taxon>Serratia symbiotica</taxon>
    </lineage>
</organism>
<dbReference type="EMBL" id="FR904240">
    <property type="protein sequence ID" value="CDG48952.1"/>
    <property type="molecule type" value="Genomic_DNA"/>
</dbReference>
<dbReference type="AlphaFoldDB" id="A0A068RDE5"/>
<sequence length="50" mass="5541">MNIKKGLSVGSGEGKKALDEFQRLRPIRLELRGGECTPRCYQSLSLSNTC</sequence>
<proteinExistence type="predicted"/>